<comment type="caution">
    <text evidence="1">The sequence shown here is derived from an EMBL/GenBank/DDBJ whole genome shotgun (WGS) entry which is preliminary data.</text>
</comment>
<keyword evidence="2" id="KW-1185">Reference proteome</keyword>
<organism evidence="1 2">
    <name type="scientific">Saponaria officinalis</name>
    <name type="common">Common soapwort</name>
    <name type="synonym">Lychnis saponaria</name>
    <dbReference type="NCBI Taxonomy" id="3572"/>
    <lineage>
        <taxon>Eukaryota</taxon>
        <taxon>Viridiplantae</taxon>
        <taxon>Streptophyta</taxon>
        <taxon>Embryophyta</taxon>
        <taxon>Tracheophyta</taxon>
        <taxon>Spermatophyta</taxon>
        <taxon>Magnoliopsida</taxon>
        <taxon>eudicotyledons</taxon>
        <taxon>Gunneridae</taxon>
        <taxon>Pentapetalae</taxon>
        <taxon>Caryophyllales</taxon>
        <taxon>Caryophyllaceae</taxon>
        <taxon>Caryophylleae</taxon>
        <taxon>Saponaria</taxon>
    </lineage>
</organism>
<evidence type="ECO:0000313" key="2">
    <source>
        <dbReference type="Proteomes" id="UP001443914"/>
    </source>
</evidence>
<proteinExistence type="predicted"/>
<dbReference type="InterPro" id="IPR015955">
    <property type="entry name" value="Lactate_DH/Glyco_Ohase_4_C"/>
</dbReference>
<reference evidence="1" key="1">
    <citation type="submission" date="2024-03" db="EMBL/GenBank/DDBJ databases">
        <title>WGS assembly of Saponaria officinalis var. Norfolk2.</title>
        <authorList>
            <person name="Jenkins J."/>
            <person name="Shu S."/>
            <person name="Grimwood J."/>
            <person name="Barry K."/>
            <person name="Goodstein D."/>
            <person name="Schmutz J."/>
            <person name="Leebens-Mack J."/>
            <person name="Osbourn A."/>
        </authorList>
    </citation>
    <scope>NUCLEOTIDE SEQUENCE [LARGE SCALE GENOMIC DNA]</scope>
    <source>
        <strain evidence="1">JIC</strain>
    </source>
</reference>
<protein>
    <submittedName>
        <fullName evidence="1">Uncharacterized protein</fullName>
    </submittedName>
</protein>
<name>A0AAW1HDT5_SAPOF</name>
<gene>
    <name evidence="1" type="ORF">RND81_12G216600</name>
</gene>
<accession>A0AAW1HDT5</accession>
<dbReference type="GO" id="GO:0016616">
    <property type="term" value="F:oxidoreductase activity, acting on the CH-OH group of donors, NAD or NADP as acceptor"/>
    <property type="evidence" value="ECO:0007669"/>
    <property type="project" value="InterPro"/>
</dbReference>
<dbReference type="Proteomes" id="UP001443914">
    <property type="component" value="Unassembled WGS sequence"/>
</dbReference>
<dbReference type="AlphaFoldDB" id="A0AAW1HDT5"/>
<dbReference type="EMBL" id="JBDFQZ010000012">
    <property type="protein sequence ID" value="KAK9674180.1"/>
    <property type="molecule type" value="Genomic_DNA"/>
</dbReference>
<evidence type="ECO:0000313" key="1">
    <source>
        <dbReference type="EMBL" id="KAK9674180.1"/>
    </source>
</evidence>
<dbReference type="Gene3D" id="3.90.110.10">
    <property type="entry name" value="Lactate dehydrogenase/glycoside hydrolase, family 4, C-terminal"/>
    <property type="match status" value="1"/>
</dbReference>
<sequence>MVFAGAKVADACSNRLNGVLDVECSYMQSDVTELPFFATKARQRKNGWKISRVVSIRVREKTLRKLMPEPRQSINNGVQCQQRRVEANYKFNRQSANFPIPILTSDDMEKNFLCAYNSLIRVFVKPFTISSLTFKRSVEFSRQQRCSRHEFECIQQWRHTNDKSYTGRKSIILP</sequence>